<dbReference type="InParanoid" id="A0A059C739"/>
<reference evidence="1" key="1">
    <citation type="submission" date="2013-07" db="EMBL/GenBank/DDBJ databases">
        <title>The genome of Eucalyptus grandis.</title>
        <authorList>
            <person name="Schmutz J."/>
            <person name="Hayes R."/>
            <person name="Myburg A."/>
            <person name="Tuskan G."/>
            <person name="Grattapaglia D."/>
            <person name="Rokhsar D.S."/>
        </authorList>
    </citation>
    <scope>NUCLEOTIDE SEQUENCE</scope>
    <source>
        <tissue evidence="1">Leaf extractions</tissue>
    </source>
</reference>
<accession>A0A059C739</accession>
<evidence type="ECO:0000313" key="1">
    <source>
        <dbReference type="EMBL" id="KCW73981.1"/>
    </source>
</evidence>
<proteinExistence type="predicted"/>
<organism evidence="1">
    <name type="scientific">Eucalyptus grandis</name>
    <name type="common">Flooded gum</name>
    <dbReference type="NCBI Taxonomy" id="71139"/>
    <lineage>
        <taxon>Eukaryota</taxon>
        <taxon>Viridiplantae</taxon>
        <taxon>Streptophyta</taxon>
        <taxon>Embryophyta</taxon>
        <taxon>Tracheophyta</taxon>
        <taxon>Spermatophyta</taxon>
        <taxon>Magnoliopsida</taxon>
        <taxon>eudicotyledons</taxon>
        <taxon>Gunneridae</taxon>
        <taxon>Pentapetalae</taxon>
        <taxon>rosids</taxon>
        <taxon>malvids</taxon>
        <taxon>Myrtales</taxon>
        <taxon>Myrtaceae</taxon>
        <taxon>Myrtoideae</taxon>
        <taxon>Eucalypteae</taxon>
        <taxon>Eucalyptus</taxon>
    </lineage>
</organism>
<dbReference type="EMBL" id="KK198757">
    <property type="protein sequence ID" value="KCW73981.1"/>
    <property type="molecule type" value="Genomic_DNA"/>
</dbReference>
<dbReference type="Gramene" id="KCW73981">
    <property type="protein sequence ID" value="KCW73981"/>
    <property type="gene ID" value="EUGRSUZ_E02594"/>
</dbReference>
<dbReference type="AlphaFoldDB" id="A0A059C739"/>
<protein>
    <submittedName>
        <fullName evidence="1">Uncharacterized protein</fullName>
    </submittedName>
</protein>
<gene>
    <name evidence="1" type="ORF">EUGRSUZ_E02594</name>
</gene>
<sequence length="88" mass="9949">MGGARPVTERLTDFGEKDLVWESSAKPRFRSLVESGKVLLPIGAFVTMQTSRASMFLCCFRRQWPLKRGIGHSSRWSKNRSLSSEAMV</sequence>
<name>A0A059C739_EUCGR</name>